<keyword evidence="1" id="KW-0812">Transmembrane</keyword>
<feature type="transmembrane region" description="Helical" evidence="1">
    <location>
        <begin position="89"/>
        <end position="106"/>
    </location>
</feature>
<reference evidence="2" key="2">
    <citation type="submission" date="2014-06" db="EMBL/GenBank/DDBJ databases">
        <authorList>
            <person name="Aslett M."/>
        </authorList>
    </citation>
    <scope>NUCLEOTIDE SEQUENCE</scope>
</reference>
<keyword evidence="1" id="KW-0472">Membrane</keyword>
<keyword evidence="1" id="KW-1133">Transmembrane helix</keyword>
<evidence type="ECO:0000256" key="1">
    <source>
        <dbReference type="SAM" id="Phobius"/>
    </source>
</evidence>
<protein>
    <submittedName>
        <fullName evidence="4">Transposase</fullName>
    </submittedName>
</protein>
<proteinExistence type="predicted"/>
<accession>A0A068WV28</accession>
<dbReference type="AlphaFoldDB" id="A0A068WV28"/>
<evidence type="ECO:0000313" key="3">
    <source>
        <dbReference type="Proteomes" id="UP000492820"/>
    </source>
</evidence>
<dbReference type="WBParaSite" id="EgrG_002028300">
    <property type="protein sequence ID" value="EgrG_002028300"/>
    <property type="gene ID" value="EgrG_002028300"/>
</dbReference>
<evidence type="ECO:0000313" key="4">
    <source>
        <dbReference type="WBParaSite" id="EgrG_002028300"/>
    </source>
</evidence>
<evidence type="ECO:0000313" key="2">
    <source>
        <dbReference type="EMBL" id="CDS22299.1"/>
    </source>
</evidence>
<reference evidence="2 3" key="1">
    <citation type="journal article" date="2013" name="Nature">
        <title>The genomes of four tapeworm species reveal adaptations to parasitism.</title>
        <authorList>
            <person name="Tsai I.J."/>
            <person name="Zarowiecki M."/>
            <person name="Holroyd N."/>
            <person name="Garciarrubio A."/>
            <person name="Sanchez-Flores A."/>
            <person name="Brooks K.L."/>
            <person name="Tracey A."/>
            <person name="Bobes R.J."/>
            <person name="Fragoso G."/>
            <person name="Sciutto E."/>
            <person name="Aslett M."/>
            <person name="Beasley H."/>
            <person name="Bennett H.M."/>
            <person name="Cai J."/>
            <person name="Camicia F."/>
            <person name="Clark R."/>
            <person name="Cucher M."/>
            <person name="De Silva N."/>
            <person name="Day T.A."/>
            <person name="Deplazes P."/>
            <person name="Estrada K."/>
            <person name="Fernandez C."/>
            <person name="Holland P.W."/>
            <person name="Hou J."/>
            <person name="Hu S."/>
            <person name="Huckvale T."/>
            <person name="Hung S.S."/>
            <person name="Kamenetzky L."/>
            <person name="Keane J.A."/>
            <person name="Kiss F."/>
            <person name="Koziol U."/>
            <person name="Lambert O."/>
            <person name="Liu K."/>
            <person name="Luo X."/>
            <person name="Luo Y."/>
            <person name="Macchiaroli N."/>
            <person name="Nichol S."/>
            <person name="Paps J."/>
            <person name="Parkinson J."/>
            <person name="Pouchkina-Stantcheva N."/>
            <person name="Riddiford N."/>
            <person name="Rosenzvit M."/>
            <person name="Salinas G."/>
            <person name="Wasmuth J.D."/>
            <person name="Zamanian M."/>
            <person name="Zheng Y."/>
            <person name="Cai X."/>
            <person name="Soberon X."/>
            <person name="Olson P.D."/>
            <person name="Laclette J.P."/>
            <person name="Brehm K."/>
            <person name="Berriman M."/>
            <person name="Garciarrubio A."/>
            <person name="Bobes R.J."/>
            <person name="Fragoso G."/>
            <person name="Sanchez-Flores A."/>
            <person name="Estrada K."/>
            <person name="Cevallos M.A."/>
            <person name="Morett E."/>
            <person name="Gonzalez V."/>
            <person name="Portillo T."/>
            <person name="Ochoa-Leyva A."/>
            <person name="Jose M.V."/>
            <person name="Sciutto E."/>
            <person name="Landa A."/>
            <person name="Jimenez L."/>
            <person name="Valdes V."/>
            <person name="Carrero J.C."/>
            <person name="Larralde C."/>
            <person name="Morales-Montor J."/>
            <person name="Limon-Lason J."/>
            <person name="Soberon X."/>
            <person name="Laclette J.P."/>
        </authorList>
    </citation>
    <scope>NUCLEOTIDE SEQUENCE [LARGE SCALE GENOMIC DNA]</scope>
</reference>
<dbReference type="Proteomes" id="UP000492820">
    <property type="component" value="Unassembled WGS sequence"/>
</dbReference>
<sequence>MTDGLSQERNVQRQFYRKQVPLDFWFYITILAEAPSHPATLGAWKLNRALTAAEVVKIASMPPFRCVFCETEDGKRVKAHRLIVAFQRIYAYILIFTVLSASLTLSPSTHTQAASQ</sequence>
<reference evidence="4" key="3">
    <citation type="submission" date="2020-10" db="UniProtKB">
        <authorList>
            <consortium name="WormBaseParasite"/>
        </authorList>
    </citation>
    <scope>IDENTIFICATION</scope>
</reference>
<gene>
    <name evidence="2" type="ORF">EgrG_002028300</name>
</gene>
<dbReference type="EMBL" id="LK028586">
    <property type="protein sequence ID" value="CDS22299.1"/>
    <property type="molecule type" value="Genomic_DNA"/>
</dbReference>
<name>A0A068WV28_ECHGR</name>
<organism evidence="2">
    <name type="scientific">Echinococcus granulosus</name>
    <name type="common">Hydatid tapeworm</name>
    <dbReference type="NCBI Taxonomy" id="6210"/>
    <lineage>
        <taxon>Eukaryota</taxon>
        <taxon>Metazoa</taxon>
        <taxon>Spiralia</taxon>
        <taxon>Lophotrochozoa</taxon>
        <taxon>Platyhelminthes</taxon>
        <taxon>Cestoda</taxon>
        <taxon>Eucestoda</taxon>
        <taxon>Cyclophyllidea</taxon>
        <taxon>Taeniidae</taxon>
        <taxon>Echinococcus</taxon>
        <taxon>Echinococcus granulosus group</taxon>
    </lineage>
</organism>